<dbReference type="Proteomes" id="UP000023152">
    <property type="component" value="Unassembled WGS sequence"/>
</dbReference>
<dbReference type="Gene3D" id="1.25.40.20">
    <property type="entry name" value="Ankyrin repeat-containing domain"/>
    <property type="match status" value="1"/>
</dbReference>
<dbReference type="PANTHER" id="PTHR24201">
    <property type="entry name" value="ANK_REP_REGION DOMAIN-CONTAINING PROTEIN"/>
    <property type="match status" value="1"/>
</dbReference>
<reference evidence="4 5" key="1">
    <citation type="journal article" date="2013" name="Curr. Biol.">
        <title>The Genome of the Foraminiferan Reticulomyxa filosa.</title>
        <authorList>
            <person name="Glockner G."/>
            <person name="Hulsmann N."/>
            <person name="Schleicher M."/>
            <person name="Noegel A.A."/>
            <person name="Eichinger L."/>
            <person name="Gallinger C."/>
            <person name="Pawlowski J."/>
            <person name="Sierra R."/>
            <person name="Euteneuer U."/>
            <person name="Pillet L."/>
            <person name="Moustafa A."/>
            <person name="Platzer M."/>
            <person name="Groth M."/>
            <person name="Szafranski K."/>
            <person name="Schliwa M."/>
        </authorList>
    </citation>
    <scope>NUCLEOTIDE SEQUENCE [LARGE SCALE GENOMIC DNA]</scope>
</reference>
<evidence type="ECO:0000313" key="4">
    <source>
        <dbReference type="EMBL" id="ETO17405.1"/>
    </source>
</evidence>
<accession>X6MWG2</accession>
<dbReference type="PROSITE" id="PS50088">
    <property type="entry name" value="ANK_REPEAT"/>
    <property type="match status" value="1"/>
</dbReference>
<dbReference type="InterPro" id="IPR036770">
    <property type="entry name" value="Ankyrin_rpt-contain_sf"/>
</dbReference>
<dbReference type="GO" id="GO:0005634">
    <property type="term" value="C:nucleus"/>
    <property type="evidence" value="ECO:0007669"/>
    <property type="project" value="TreeGrafter"/>
</dbReference>
<dbReference type="AlphaFoldDB" id="X6MWG2"/>
<name>X6MWG2_RETFI</name>
<dbReference type="PANTHER" id="PTHR24201:SF16">
    <property type="entry name" value="ANKYRIN-1-LIKE-RELATED"/>
    <property type="match status" value="1"/>
</dbReference>
<dbReference type="SMART" id="SM00248">
    <property type="entry name" value="ANK"/>
    <property type="match status" value="3"/>
</dbReference>
<sequence>AVDLLIHLKKSLAKNDIVRVRMMCQFGIDCQSILPYILDLTRTYGSHMIREVLSSPTVDMAQGFRGIPFHQYFELDYLIAIKDIKGIDFQYKDRDNRNLAYWAVAAPYNEVLLLAFLQKHCQVDVNVGDKWGMNAAFLAVAHQKLDCIRYLVEQGHLDLNYQNKDGRTLAHECAERGCHAILQYLIQKGINLSIRTNTAEKETAYDLANIYFQGECLNLLKPWKESQSTSTTSNAESESKEKE</sequence>
<dbReference type="SUPFAM" id="SSF48403">
    <property type="entry name" value="Ankyrin repeat"/>
    <property type="match status" value="1"/>
</dbReference>
<dbReference type="InterPro" id="IPR050776">
    <property type="entry name" value="Ank_Repeat/CDKN_Inhibitor"/>
</dbReference>
<evidence type="ECO:0000256" key="3">
    <source>
        <dbReference type="PROSITE-ProRule" id="PRU00023"/>
    </source>
</evidence>
<evidence type="ECO:0000256" key="2">
    <source>
        <dbReference type="ARBA" id="ARBA00023043"/>
    </source>
</evidence>
<gene>
    <name evidence="4" type="ORF">RFI_19918</name>
</gene>
<keyword evidence="5" id="KW-1185">Reference proteome</keyword>
<keyword evidence="1" id="KW-0677">Repeat</keyword>
<evidence type="ECO:0000256" key="1">
    <source>
        <dbReference type="ARBA" id="ARBA00022737"/>
    </source>
</evidence>
<feature type="non-terminal residue" evidence="4">
    <location>
        <position position="1"/>
    </location>
</feature>
<dbReference type="Pfam" id="PF12796">
    <property type="entry name" value="Ank_2"/>
    <property type="match status" value="1"/>
</dbReference>
<dbReference type="InterPro" id="IPR002110">
    <property type="entry name" value="Ankyrin_rpt"/>
</dbReference>
<feature type="repeat" description="ANK" evidence="3">
    <location>
        <begin position="165"/>
        <end position="197"/>
    </location>
</feature>
<protein>
    <submittedName>
        <fullName evidence="4">Uncharacterized protein</fullName>
    </submittedName>
</protein>
<proteinExistence type="predicted"/>
<dbReference type="OrthoDB" id="207120at2759"/>
<dbReference type="EMBL" id="ASPP01016691">
    <property type="protein sequence ID" value="ETO17405.1"/>
    <property type="molecule type" value="Genomic_DNA"/>
</dbReference>
<evidence type="ECO:0000313" key="5">
    <source>
        <dbReference type="Proteomes" id="UP000023152"/>
    </source>
</evidence>
<comment type="caution">
    <text evidence="4">The sequence shown here is derived from an EMBL/GenBank/DDBJ whole genome shotgun (WGS) entry which is preliminary data.</text>
</comment>
<keyword evidence="2 3" id="KW-0040">ANK repeat</keyword>
<organism evidence="4 5">
    <name type="scientific">Reticulomyxa filosa</name>
    <dbReference type="NCBI Taxonomy" id="46433"/>
    <lineage>
        <taxon>Eukaryota</taxon>
        <taxon>Sar</taxon>
        <taxon>Rhizaria</taxon>
        <taxon>Retaria</taxon>
        <taxon>Foraminifera</taxon>
        <taxon>Monothalamids</taxon>
        <taxon>Reticulomyxidae</taxon>
        <taxon>Reticulomyxa</taxon>
    </lineage>
</organism>